<gene>
    <name evidence="2" type="ORF">E2488_10370</name>
</gene>
<evidence type="ECO:0000313" key="3">
    <source>
        <dbReference type="Proteomes" id="UP000298517"/>
    </source>
</evidence>
<keyword evidence="1" id="KW-1133">Transmembrane helix</keyword>
<organism evidence="2 3">
    <name type="scientific">Gramella jeungdoensis</name>
    <dbReference type="NCBI Taxonomy" id="708091"/>
    <lineage>
        <taxon>Bacteria</taxon>
        <taxon>Pseudomonadati</taxon>
        <taxon>Bacteroidota</taxon>
        <taxon>Flavobacteriia</taxon>
        <taxon>Flavobacteriales</taxon>
        <taxon>Flavobacteriaceae</taxon>
        <taxon>Christiangramia</taxon>
    </lineage>
</organism>
<protein>
    <submittedName>
        <fullName evidence="2">Uncharacterized protein</fullName>
    </submittedName>
</protein>
<comment type="caution">
    <text evidence="2">The sequence shown here is derived from an EMBL/GenBank/DDBJ whole genome shotgun (WGS) entry which is preliminary data.</text>
</comment>
<keyword evidence="1" id="KW-0812">Transmembrane</keyword>
<evidence type="ECO:0000313" key="2">
    <source>
        <dbReference type="EMBL" id="TEW73874.1"/>
    </source>
</evidence>
<name>A0A4Y8ART6_9FLAO</name>
<reference evidence="2 3" key="1">
    <citation type="journal article" date="2011" name="J. Microbiol.">
        <title>Gramella jeungdoensis sp. nov., isolated from a solar saltern in Korea.</title>
        <authorList>
            <person name="Joung Y."/>
            <person name="Kim H."/>
            <person name="Jang T."/>
            <person name="Ahn T.S."/>
            <person name="Joh K."/>
        </authorList>
    </citation>
    <scope>NUCLEOTIDE SEQUENCE [LARGE SCALE GENOMIC DNA]</scope>
    <source>
        <strain evidence="2 3">KCTC 23123</strain>
    </source>
</reference>
<dbReference type="RefSeq" id="WP_134248273.1">
    <property type="nucleotide sequence ID" value="NZ_SNQI01000003.1"/>
</dbReference>
<proteinExistence type="predicted"/>
<accession>A0A4Y8ART6</accession>
<feature type="transmembrane region" description="Helical" evidence="1">
    <location>
        <begin position="36"/>
        <end position="56"/>
    </location>
</feature>
<feature type="transmembrane region" description="Helical" evidence="1">
    <location>
        <begin position="6"/>
        <end position="24"/>
    </location>
</feature>
<dbReference type="EMBL" id="SNQI01000003">
    <property type="protein sequence ID" value="TEW73874.1"/>
    <property type="molecule type" value="Genomic_DNA"/>
</dbReference>
<dbReference type="AlphaFoldDB" id="A0A4Y8ART6"/>
<keyword evidence="3" id="KW-1185">Reference proteome</keyword>
<keyword evidence="1" id="KW-0472">Membrane</keyword>
<sequence>MNNNIFIGIIFVGIAILFVLYNVFRKKSENYSTQAVLIKSWLIAIILFVYGMYLIFRDV</sequence>
<evidence type="ECO:0000256" key="1">
    <source>
        <dbReference type="SAM" id="Phobius"/>
    </source>
</evidence>
<dbReference type="Proteomes" id="UP000298517">
    <property type="component" value="Unassembled WGS sequence"/>
</dbReference>